<evidence type="ECO:0000313" key="4">
    <source>
        <dbReference type="Proteomes" id="UP000664658"/>
    </source>
</evidence>
<evidence type="ECO:0000256" key="1">
    <source>
        <dbReference type="SAM" id="MobiDB-lite"/>
    </source>
</evidence>
<dbReference type="RefSeq" id="WP_207542556.1">
    <property type="nucleotide sequence ID" value="NZ_JAFNAA010000018.1"/>
</dbReference>
<feature type="region of interest" description="Disordered" evidence="1">
    <location>
        <begin position="117"/>
        <end position="136"/>
    </location>
</feature>
<sequence>MLIYDNTHWIEHDRSTSEGSLIKVEQTDAVYDALNLPKSAQTFIQTILQQAKQHQDHCVSVAVLTDSMALTRASVRQAISRLKERGLLIEQDNFQYATQKKSKNKLYLLPAPKNALTDQQNMPAKSTTPSAARKYPVSTSPVYPVRPLDLKLESVSVIPDHSFFGSLFGMPDSQKINLMNNLPPNGFNERYFEKPITLLSDDDAITAKLFLTTESMDGVFNRSHIRFLYALVFLSIRYHMDMSGIYESSNGTIKNITPIHTDHLLSLLGKSGNKETRDEIVNLFKRIENTKVGISCDQDLGDDINIHNTLARFFEVEGVQFVRRRIRGADGEFLRNAKGDYVYKDMAPHRYDIKWRVSVLKSIFERKMFYLLPVEVISYHDLMFRLYLFCRGQSTHRNRLDMDLSLLNELLAPDLTSKVFFNTFEKVVVAHFKARPDDGSIEVTSSGTGRGLEKRTYIRGEFSGISGYFIFERIKGVYYINCALELDEDKIFFYSHSEGTRAKLSTLSGVEKQSFLSMQKLGNKAPVQFNNQLPGISHRLEDDVIQLNPLPEDLKFKAKPIQKIRIDKRRFSLAITVGNAKFSVSRYSSAETLLAVCDQIHRLSLTPVVEIKERIDNAMTEVEMFESNQGLIQPQDLEQLVYHVSQKAQKTISLDDMVSVLTTNTRLRKQAHNMDEQIFSALVGKF</sequence>
<evidence type="ECO:0000259" key="2">
    <source>
        <dbReference type="Pfam" id="PF11826"/>
    </source>
</evidence>
<dbReference type="Pfam" id="PF11826">
    <property type="entry name" value="RctB_central"/>
    <property type="match status" value="1"/>
</dbReference>
<dbReference type="InterPro" id="IPR036388">
    <property type="entry name" value="WH-like_DNA-bd_sf"/>
</dbReference>
<dbReference type="EMBL" id="JAFNAA010000018">
    <property type="protein sequence ID" value="MBO1109437.1"/>
    <property type="molecule type" value="Genomic_DNA"/>
</dbReference>
<accession>A0A8I2B6S4</accession>
<gene>
    <name evidence="3" type="ORF">J2R62_14690</name>
</gene>
<dbReference type="Proteomes" id="UP000664658">
    <property type="component" value="Unassembled WGS sequence"/>
</dbReference>
<reference evidence="3" key="1">
    <citation type="submission" date="2021-03" db="EMBL/GenBank/DDBJ databases">
        <title>Plesiomonas shigelloides zfcc0051, isolated from zebrafish feces.</title>
        <authorList>
            <person name="Vanderhoek Z."/>
            <person name="Gaulke C."/>
        </authorList>
    </citation>
    <scope>NUCLEOTIDE SEQUENCE</scope>
    <source>
        <strain evidence="3">Zfcc0051</strain>
    </source>
</reference>
<dbReference type="InterPro" id="IPR021781">
    <property type="entry name" value="RctB_central_dom"/>
</dbReference>
<protein>
    <submittedName>
        <fullName evidence="3">DUF3346 domain-containing protein</fullName>
    </submittedName>
</protein>
<evidence type="ECO:0000313" key="3">
    <source>
        <dbReference type="EMBL" id="MBO1109437.1"/>
    </source>
</evidence>
<dbReference type="AlphaFoldDB" id="A0A8I2B6S4"/>
<organism evidence="3 4">
    <name type="scientific">Plesiomonas shigelloides</name>
    <name type="common">Aeromonas shigelloides</name>
    <dbReference type="NCBI Taxonomy" id="703"/>
    <lineage>
        <taxon>Bacteria</taxon>
        <taxon>Pseudomonadati</taxon>
        <taxon>Pseudomonadota</taxon>
        <taxon>Gammaproteobacteria</taxon>
        <taxon>Enterobacterales</taxon>
        <taxon>Enterobacteriaceae</taxon>
        <taxon>Plesiomonas</taxon>
    </lineage>
</organism>
<dbReference type="Gene3D" id="1.10.10.10">
    <property type="entry name" value="Winged helix-like DNA-binding domain superfamily/Winged helix DNA-binding domain"/>
    <property type="match status" value="1"/>
</dbReference>
<feature type="domain" description="Replication initiator protein RctB central region" evidence="2">
    <location>
        <begin position="211"/>
        <end position="418"/>
    </location>
</feature>
<feature type="compositionally biased region" description="Polar residues" evidence="1">
    <location>
        <begin position="117"/>
        <end position="130"/>
    </location>
</feature>
<comment type="caution">
    <text evidence="3">The sequence shown here is derived from an EMBL/GenBank/DDBJ whole genome shotgun (WGS) entry which is preliminary data.</text>
</comment>
<proteinExistence type="predicted"/>
<name>A0A8I2B6S4_PLESH</name>